<dbReference type="EMBL" id="QLLG01000402">
    <property type="protein sequence ID" value="RMX63440.1"/>
    <property type="molecule type" value="Genomic_DNA"/>
</dbReference>
<evidence type="ECO:0000256" key="1">
    <source>
        <dbReference type="SAM" id="MobiDB-lite"/>
    </source>
</evidence>
<reference evidence="2 3" key="1">
    <citation type="submission" date="2018-06" db="EMBL/GenBank/DDBJ databases">
        <title>Comparative genomics of downy mildews reveals potential adaptations to biotrophy.</title>
        <authorList>
            <person name="Fletcher K."/>
            <person name="Klosterman S.J."/>
            <person name="Derevnina L."/>
            <person name="Martin F."/>
            <person name="Koike S."/>
            <person name="Reyes Chin-Wo S."/>
            <person name="Mou B."/>
            <person name="Michelmore R."/>
        </authorList>
    </citation>
    <scope>NUCLEOTIDE SEQUENCE [LARGE SCALE GENOMIC DNA]</scope>
    <source>
        <strain evidence="2 3">R14</strain>
    </source>
</reference>
<evidence type="ECO:0000313" key="2">
    <source>
        <dbReference type="EMBL" id="RMX63440.1"/>
    </source>
</evidence>
<sequence length="97" mass="10739">MPIAVAILLHKREGEIDELHLLREGVYTLPPRRKRDTKLQTELDAIDELGGIELVEHMSSIKDALIIATATEQVSEAGGRSREPRQEGQKEAAAART</sequence>
<protein>
    <submittedName>
        <fullName evidence="2">Uncharacterized protein</fullName>
    </submittedName>
</protein>
<keyword evidence="3" id="KW-1185">Reference proteome</keyword>
<gene>
    <name evidence="2" type="ORF">DD238_008299</name>
</gene>
<accession>A0A3M6VGG0</accession>
<evidence type="ECO:0000313" key="3">
    <source>
        <dbReference type="Proteomes" id="UP000282087"/>
    </source>
</evidence>
<organism evidence="2 3">
    <name type="scientific">Peronospora effusa</name>
    <dbReference type="NCBI Taxonomy" id="542832"/>
    <lineage>
        <taxon>Eukaryota</taxon>
        <taxon>Sar</taxon>
        <taxon>Stramenopiles</taxon>
        <taxon>Oomycota</taxon>
        <taxon>Peronosporomycetes</taxon>
        <taxon>Peronosporales</taxon>
        <taxon>Peronosporaceae</taxon>
        <taxon>Peronospora</taxon>
    </lineage>
</organism>
<dbReference type="Proteomes" id="UP000282087">
    <property type="component" value="Unassembled WGS sequence"/>
</dbReference>
<name>A0A3M6VGG0_9STRA</name>
<comment type="caution">
    <text evidence="2">The sequence shown here is derived from an EMBL/GenBank/DDBJ whole genome shotgun (WGS) entry which is preliminary data.</text>
</comment>
<dbReference type="AlphaFoldDB" id="A0A3M6VGG0"/>
<feature type="compositionally biased region" description="Basic and acidic residues" evidence="1">
    <location>
        <begin position="79"/>
        <end position="90"/>
    </location>
</feature>
<feature type="region of interest" description="Disordered" evidence="1">
    <location>
        <begin position="73"/>
        <end position="97"/>
    </location>
</feature>
<proteinExistence type="predicted"/>